<name>A0AAJ4XGT8_9BASI</name>
<proteinExistence type="predicted"/>
<comment type="caution">
    <text evidence="1">The sequence shown here is derived from an EMBL/GenBank/DDBJ whole genome shotgun (WGS) entry which is preliminary data.</text>
</comment>
<dbReference type="AlphaFoldDB" id="A0AAJ4XGT8"/>
<protein>
    <submittedName>
        <fullName evidence="1">Uncharacterized protein</fullName>
    </submittedName>
</protein>
<gene>
    <name evidence="1" type="ORF">MEPE_00506</name>
</gene>
<dbReference type="EMBL" id="OAPG01000001">
    <property type="protein sequence ID" value="SNX81801.1"/>
    <property type="molecule type" value="Genomic_DNA"/>
</dbReference>
<evidence type="ECO:0000313" key="1">
    <source>
        <dbReference type="EMBL" id="SNX81801.1"/>
    </source>
</evidence>
<keyword evidence="2" id="KW-1185">Reference proteome</keyword>
<reference evidence="1" key="1">
    <citation type="submission" date="2023-10" db="EMBL/GenBank/DDBJ databases">
        <authorList>
            <person name="Guldener U."/>
        </authorList>
    </citation>
    <scope>NUCLEOTIDE SEQUENCE</scope>
    <source>
        <strain evidence="1">Mp4</strain>
    </source>
</reference>
<dbReference type="Proteomes" id="UP001294444">
    <property type="component" value="Unassembled WGS sequence"/>
</dbReference>
<evidence type="ECO:0000313" key="2">
    <source>
        <dbReference type="Proteomes" id="UP001294444"/>
    </source>
</evidence>
<accession>A0AAJ4XGT8</accession>
<sequence>MNSATIHPDNVVMQWAICCNEFAYAHLHPNFIKTAQTHCNQGKFLRQNGNEDELSLAQGDITQVMLIHPTDCLVYFPPCTLRTSLVQTCNQLQQQQQQDLAHHAPQLANSTHISSMSTLSQKSQG</sequence>
<organism evidence="1 2">
    <name type="scientific">Melanopsichium pennsylvanicum</name>
    <dbReference type="NCBI Taxonomy" id="63383"/>
    <lineage>
        <taxon>Eukaryota</taxon>
        <taxon>Fungi</taxon>
        <taxon>Dikarya</taxon>
        <taxon>Basidiomycota</taxon>
        <taxon>Ustilaginomycotina</taxon>
        <taxon>Ustilaginomycetes</taxon>
        <taxon>Ustilaginales</taxon>
        <taxon>Ustilaginaceae</taxon>
        <taxon>Melanopsichium</taxon>
    </lineage>
</organism>